<evidence type="ECO:0000259" key="2">
    <source>
        <dbReference type="PROSITE" id="PS50110"/>
    </source>
</evidence>
<evidence type="ECO:0000313" key="3">
    <source>
        <dbReference type="EMBL" id="QFZ86175.1"/>
    </source>
</evidence>
<dbReference type="InterPro" id="IPR011006">
    <property type="entry name" value="CheY-like_superfamily"/>
</dbReference>
<name>A0A5Q0MCG7_VARPD</name>
<gene>
    <name evidence="3" type="ORF">GFK26_27130</name>
</gene>
<dbReference type="EMBL" id="CP045644">
    <property type="protein sequence ID" value="QFZ86175.1"/>
    <property type="molecule type" value="Genomic_DNA"/>
</dbReference>
<protein>
    <recommendedName>
        <fullName evidence="2">Response regulatory domain-containing protein</fullName>
    </recommendedName>
</protein>
<proteinExistence type="predicted"/>
<dbReference type="PROSITE" id="PS50110">
    <property type="entry name" value="RESPONSE_REGULATORY"/>
    <property type="match status" value="1"/>
</dbReference>
<reference evidence="3 4" key="1">
    <citation type="submission" date="2019-10" db="EMBL/GenBank/DDBJ databases">
        <title>Complete genome sequence of Variovorax paradoxus 5C-2.</title>
        <authorList>
            <person name="Gogoleva N.E."/>
            <person name="Balkin A.S."/>
        </authorList>
    </citation>
    <scope>NUCLEOTIDE SEQUENCE [LARGE SCALE GENOMIC DNA]</scope>
    <source>
        <strain evidence="3 4">5C-2</strain>
    </source>
</reference>
<evidence type="ECO:0000313" key="4">
    <source>
        <dbReference type="Proteomes" id="UP000326780"/>
    </source>
</evidence>
<accession>A0A5Q0MCG7</accession>
<organism evidence="3 4">
    <name type="scientific">Variovorax paradoxus</name>
    <dbReference type="NCBI Taxonomy" id="34073"/>
    <lineage>
        <taxon>Bacteria</taxon>
        <taxon>Pseudomonadati</taxon>
        <taxon>Pseudomonadota</taxon>
        <taxon>Betaproteobacteria</taxon>
        <taxon>Burkholderiales</taxon>
        <taxon>Comamonadaceae</taxon>
        <taxon>Variovorax</taxon>
    </lineage>
</organism>
<dbReference type="GO" id="GO:0000160">
    <property type="term" value="P:phosphorelay signal transduction system"/>
    <property type="evidence" value="ECO:0007669"/>
    <property type="project" value="InterPro"/>
</dbReference>
<dbReference type="Gene3D" id="3.40.50.2300">
    <property type="match status" value="1"/>
</dbReference>
<sequence length="200" mass="21058">MSADPPAMNPTSSLRLPAPRLDRCVHDARNALAAISAATEVLERADSPEPVLHKAGAVVARQARELAERLGELTTHALQGTAQSERALVVSDDMHLLARLAGLLSHAGYRLDLAVSTIAGYETLLREQPDLAVIDLRTSAGEARSLARLARGAGFDGRLIAIEDSAATRGLPPTSNAAGFDAVLARSFELTLLRAAIPSD</sequence>
<dbReference type="SUPFAM" id="SSF52172">
    <property type="entry name" value="CheY-like"/>
    <property type="match status" value="1"/>
</dbReference>
<feature type="domain" description="Response regulatory" evidence="2">
    <location>
        <begin position="86"/>
        <end position="200"/>
    </location>
</feature>
<evidence type="ECO:0000256" key="1">
    <source>
        <dbReference type="PROSITE-ProRule" id="PRU00169"/>
    </source>
</evidence>
<dbReference type="InterPro" id="IPR001789">
    <property type="entry name" value="Sig_transdc_resp-reg_receiver"/>
</dbReference>
<keyword evidence="1" id="KW-0597">Phosphoprotein</keyword>
<dbReference type="AlphaFoldDB" id="A0A5Q0MCG7"/>
<dbReference type="Proteomes" id="UP000326780">
    <property type="component" value="Chromosome"/>
</dbReference>
<feature type="modified residue" description="4-aspartylphosphate" evidence="1">
    <location>
        <position position="135"/>
    </location>
</feature>
<dbReference type="RefSeq" id="WP_153284674.1">
    <property type="nucleotide sequence ID" value="NZ_CP045644.1"/>
</dbReference>